<sequence>MAEEMGKYQDATEFDVKQPPSDLGSWNGPPGEFFTGQYPPPRVPGGSETPGKGVTTVSTEALKLFAGNIRSLLPALREVRTRLLDVKLAPGAFYDAHQLMVKVVGAGDAGTGGLQPTTLKFVENAINAITVTADELDKLASAYATAEELNRMTGMDLGEHIERAKGYITTAVGAPVGVGSGGSGGGQSGNPKT</sequence>
<accession>A0ABV6A773</accession>
<organism evidence="2 3">
    <name type="scientific">Allokutzneria oryzae</name>
    <dbReference type="NCBI Taxonomy" id="1378989"/>
    <lineage>
        <taxon>Bacteria</taxon>
        <taxon>Bacillati</taxon>
        <taxon>Actinomycetota</taxon>
        <taxon>Actinomycetes</taxon>
        <taxon>Pseudonocardiales</taxon>
        <taxon>Pseudonocardiaceae</taxon>
        <taxon>Allokutzneria</taxon>
    </lineage>
</organism>
<dbReference type="Proteomes" id="UP001589693">
    <property type="component" value="Unassembled WGS sequence"/>
</dbReference>
<evidence type="ECO:0000313" key="2">
    <source>
        <dbReference type="EMBL" id="MFB9909021.1"/>
    </source>
</evidence>
<dbReference type="RefSeq" id="WP_377861311.1">
    <property type="nucleotide sequence ID" value="NZ_JBHLZU010000032.1"/>
</dbReference>
<name>A0ABV6A773_9PSEU</name>
<gene>
    <name evidence="2" type="ORF">ACFFQA_34215</name>
</gene>
<keyword evidence="3" id="KW-1185">Reference proteome</keyword>
<reference evidence="2 3" key="1">
    <citation type="submission" date="2024-09" db="EMBL/GenBank/DDBJ databases">
        <authorList>
            <person name="Sun Q."/>
            <person name="Mori K."/>
        </authorList>
    </citation>
    <scope>NUCLEOTIDE SEQUENCE [LARGE SCALE GENOMIC DNA]</scope>
    <source>
        <strain evidence="2 3">TBRC 7907</strain>
    </source>
</reference>
<evidence type="ECO:0008006" key="4">
    <source>
        <dbReference type="Google" id="ProtNLM"/>
    </source>
</evidence>
<feature type="region of interest" description="Disordered" evidence="1">
    <location>
        <begin position="1"/>
        <end position="50"/>
    </location>
</feature>
<protein>
    <recommendedName>
        <fullName evidence="4">YbaB/EbfC family DNA-binding protein</fullName>
    </recommendedName>
</protein>
<comment type="caution">
    <text evidence="2">The sequence shown here is derived from an EMBL/GenBank/DDBJ whole genome shotgun (WGS) entry which is preliminary data.</text>
</comment>
<evidence type="ECO:0000256" key="1">
    <source>
        <dbReference type="SAM" id="MobiDB-lite"/>
    </source>
</evidence>
<evidence type="ECO:0000313" key="3">
    <source>
        <dbReference type="Proteomes" id="UP001589693"/>
    </source>
</evidence>
<proteinExistence type="predicted"/>
<dbReference type="EMBL" id="JBHLZU010000032">
    <property type="protein sequence ID" value="MFB9909021.1"/>
    <property type="molecule type" value="Genomic_DNA"/>
</dbReference>